<dbReference type="EC" id="1.1.1.141" evidence="3"/>
<comment type="catalytic activity">
    <reaction evidence="21">
        <text>resolvin E1 + NAD(+) = 18-oxo-resolvin E1 + NADH + H(+)</text>
        <dbReference type="Rhea" id="RHEA:49244"/>
        <dbReference type="ChEBI" id="CHEBI:15378"/>
        <dbReference type="ChEBI" id="CHEBI:57540"/>
        <dbReference type="ChEBI" id="CHEBI:57945"/>
        <dbReference type="ChEBI" id="CHEBI:91000"/>
        <dbReference type="ChEBI" id="CHEBI:91001"/>
    </reaction>
    <physiologicalReaction direction="left-to-right" evidence="21">
        <dbReference type="Rhea" id="RHEA:49245"/>
    </physiologicalReaction>
</comment>
<evidence type="ECO:0000256" key="21">
    <source>
        <dbReference type="ARBA" id="ARBA00049188"/>
    </source>
</evidence>
<evidence type="ECO:0000256" key="11">
    <source>
        <dbReference type="ARBA" id="ARBA00048008"/>
    </source>
</evidence>
<comment type="similarity">
    <text evidence="1">Belongs to the short-chain dehydrogenases/reductases (SDR) family.</text>
</comment>
<evidence type="ECO:0000256" key="14">
    <source>
        <dbReference type="ARBA" id="ARBA00048170"/>
    </source>
</evidence>
<evidence type="ECO:0000256" key="15">
    <source>
        <dbReference type="ARBA" id="ARBA00048393"/>
    </source>
</evidence>
<comment type="catalytic activity">
    <reaction evidence="11">
        <text>14-hydroxy-(4Z,7Z,10Z,12E,16Z,19Z)-docosahexaenoate + NAD(+) = 14-oxo-(4Z,7Z,10Z,12E,16Z,19Z)-docosahexaenoate + NADH + H(+)</text>
        <dbReference type="Rhea" id="RHEA:48952"/>
        <dbReference type="ChEBI" id="CHEBI:15378"/>
        <dbReference type="ChEBI" id="CHEBI:57540"/>
        <dbReference type="ChEBI" id="CHEBI:57945"/>
        <dbReference type="ChEBI" id="CHEBI:90866"/>
        <dbReference type="ChEBI" id="CHEBI:90867"/>
    </reaction>
    <physiologicalReaction direction="left-to-right" evidence="11">
        <dbReference type="Rhea" id="RHEA:48953"/>
    </physiologicalReaction>
</comment>
<dbReference type="InterPro" id="IPR002347">
    <property type="entry name" value="SDR_fam"/>
</dbReference>
<comment type="catalytic activity">
    <reaction evidence="14">
        <text>resolvin D1 + NAD(+) = 17-oxoresolvin D1 + NADH + H(+)</text>
        <dbReference type="Rhea" id="RHEA:50128"/>
        <dbReference type="ChEBI" id="CHEBI:15378"/>
        <dbReference type="ChEBI" id="CHEBI:57540"/>
        <dbReference type="ChEBI" id="CHEBI:57945"/>
        <dbReference type="ChEBI" id="CHEBI:132079"/>
        <dbReference type="ChEBI" id="CHEBI:132081"/>
    </reaction>
    <physiologicalReaction direction="left-to-right" evidence="14">
        <dbReference type="Rhea" id="RHEA:50129"/>
    </physiologicalReaction>
</comment>
<keyword evidence="23" id="KW-1185">Reference proteome</keyword>
<evidence type="ECO:0000256" key="13">
    <source>
        <dbReference type="ARBA" id="ARBA00048144"/>
    </source>
</evidence>
<evidence type="ECO:0000313" key="23">
    <source>
        <dbReference type="Proteomes" id="UP000005408"/>
    </source>
</evidence>
<dbReference type="GO" id="GO:0047034">
    <property type="term" value="F:15-hydroxyicosatetraenoate dehydrogenase activity"/>
    <property type="evidence" value="ECO:0007669"/>
    <property type="project" value="UniProtKB-EC"/>
</dbReference>
<comment type="catalytic activity">
    <reaction evidence="12">
        <text>15-oxo-(5S,6R)-dihydroxy-(7E,9E,11Z)-eicosatrienoate + NADH + H(+) = (5S,6R,15S)-trihydroxy-(7E,9E,11Z)-eicosatrienoate + NAD(+)</text>
        <dbReference type="Rhea" id="RHEA:41596"/>
        <dbReference type="ChEBI" id="CHEBI:15378"/>
        <dbReference type="ChEBI" id="CHEBI:57540"/>
        <dbReference type="ChEBI" id="CHEBI:57945"/>
        <dbReference type="ChEBI" id="CHEBI:78325"/>
        <dbReference type="ChEBI" id="CHEBI:78329"/>
    </reaction>
    <physiologicalReaction direction="left-to-right" evidence="12">
        <dbReference type="Rhea" id="RHEA:41597"/>
    </physiologicalReaction>
</comment>
<evidence type="ECO:0000256" key="9">
    <source>
        <dbReference type="ARBA" id="ARBA00047325"/>
    </source>
</evidence>
<comment type="function">
    <text evidence="8">Catalyzes the NAD-dependent dehydrogenation (oxidation) of a broad array of hydroxylated polyunsaturated fatty acids (mainly eicosanoids and docosanoids, including prostaglandins, lipoxins and resolvins), yielding their corresponding keto (oxo) metabolites. Decreases the levels of the pro-proliferative prostaglandins such as prostaglandin E2 (whose activity is increased in cancer because of an increase in the expression of cyclooxygenase 2) and generates oxo-fatty acid products that can profoundly influence cell function by abrogating pro-inflammatory cytokine expression. Converts resolvins E1, D1 and D2 to their oxo products, which represents a mode of resolvin inactivation. Resolvin E1 plays important roles during the resolution phase of acute inflammation, while resolvins D1 and D2 have a unique role in obesity-induced adipose inflammation.</text>
</comment>
<dbReference type="Gene3D" id="3.40.50.720">
    <property type="entry name" value="NAD(P)-binding Rossmann-like Domain"/>
    <property type="match status" value="2"/>
</dbReference>
<evidence type="ECO:0000256" key="1">
    <source>
        <dbReference type="ARBA" id="ARBA00006484"/>
    </source>
</evidence>
<evidence type="ECO:0000256" key="12">
    <source>
        <dbReference type="ARBA" id="ARBA00048140"/>
    </source>
</evidence>
<evidence type="ECO:0000256" key="18">
    <source>
        <dbReference type="ARBA" id="ARBA00048739"/>
    </source>
</evidence>
<dbReference type="EC" id="1.1.1.232" evidence="4"/>
<evidence type="ECO:0000256" key="19">
    <source>
        <dbReference type="ARBA" id="ARBA00048921"/>
    </source>
</evidence>
<dbReference type="PRINTS" id="PR00081">
    <property type="entry name" value="GDHRDH"/>
</dbReference>
<sequence>MLTGKVAVITGSAQGIGKTCAETFLKNGAKVCLSDVVVDRLQATYEEFKLRYGAENVHQIPCDVTDKTQVEGLCSSPLDPIYASSKFGVVGFTLSHALHADVVDSGVRMAVLCPTFVDTTMIDDDNMKYFIEKIGVIKKEKLAEVVLEMVKDETNNGKCMVVTPQFHYYKDDFPKVEDVFLSTKQS</sequence>
<evidence type="ECO:0000256" key="6">
    <source>
        <dbReference type="ARBA" id="ARBA00041812"/>
    </source>
</evidence>
<dbReference type="PANTHER" id="PTHR44229">
    <property type="entry name" value="15-HYDROXYPROSTAGLANDIN DEHYDROGENASE [NAD(+)]"/>
    <property type="match status" value="1"/>
</dbReference>
<evidence type="ECO:0000256" key="7">
    <source>
        <dbReference type="ARBA" id="ARBA00042026"/>
    </source>
</evidence>
<name>A0A8W8HML0_MAGGI</name>
<comment type="catalytic activity">
    <reaction evidence="10">
        <text>resolvin D1 + NAD(+) = 8-oxoresolvin D1 + NADH + H(+)</text>
        <dbReference type="Rhea" id="RHEA:50124"/>
        <dbReference type="ChEBI" id="CHEBI:15378"/>
        <dbReference type="ChEBI" id="CHEBI:57540"/>
        <dbReference type="ChEBI" id="CHEBI:57945"/>
        <dbReference type="ChEBI" id="CHEBI:132079"/>
        <dbReference type="ChEBI" id="CHEBI:132080"/>
    </reaction>
    <physiologicalReaction direction="left-to-right" evidence="10">
        <dbReference type="Rhea" id="RHEA:50125"/>
    </physiologicalReaction>
</comment>
<dbReference type="Proteomes" id="UP000005408">
    <property type="component" value="Unassembled WGS sequence"/>
</dbReference>
<comment type="catalytic activity">
    <reaction evidence="13">
        <text>(11R)-hydroxy-(5Z,8Z,12E,14Z)-eicosatetraenoate + NAD(+) = 11-oxo-(5Z,8Z,12E,14Z)-eicosatetraenoate + NADH + H(+)</text>
        <dbReference type="Rhea" id="RHEA:48640"/>
        <dbReference type="ChEBI" id="CHEBI:15378"/>
        <dbReference type="ChEBI" id="CHEBI:57540"/>
        <dbReference type="ChEBI" id="CHEBI:57945"/>
        <dbReference type="ChEBI" id="CHEBI:78836"/>
        <dbReference type="ChEBI" id="CHEBI:90697"/>
    </reaction>
    <physiologicalReaction direction="left-to-right" evidence="13">
        <dbReference type="Rhea" id="RHEA:48641"/>
    </physiologicalReaction>
</comment>
<evidence type="ECO:0000256" key="16">
    <source>
        <dbReference type="ARBA" id="ARBA00048535"/>
    </source>
</evidence>
<evidence type="ECO:0000256" key="17">
    <source>
        <dbReference type="ARBA" id="ARBA00048611"/>
    </source>
</evidence>
<evidence type="ECO:0000256" key="20">
    <source>
        <dbReference type="ARBA" id="ARBA00049151"/>
    </source>
</evidence>
<proteinExistence type="inferred from homology"/>
<evidence type="ECO:0000256" key="8">
    <source>
        <dbReference type="ARBA" id="ARBA00045705"/>
    </source>
</evidence>
<dbReference type="InterPro" id="IPR036291">
    <property type="entry name" value="NAD(P)-bd_dom_sf"/>
</dbReference>
<organism evidence="22 23">
    <name type="scientific">Magallana gigas</name>
    <name type="common">Pacific oyster</name>
    <name type="synonym">Crassostrea gigas</name>
    <dbReference type="NCBI Taxonomy" id="29159"/>
    <lineage>
        <taxon>Eukaryota</taxon>
        <taxon>Metazoa</taxon>
        <taxon>Spiralia</taxon>
        <taxon>Lophotrochozoa</taxon>
        <taxon>Mollusca</taxon>
        <taxon>Bivalvia</taxon>
        <taxon>Autobranchia</taxon>
        <taxon>Pteriomorphia</taxon>
        <taxon>Ostreida</taxon>
        <taxon>Ostreoidea</taxon>
        <taxon>Ostreidae</taxon>
        <taxon>Magallana</taxon>
    </lineage>
</organism>
<dbReference type="SUPFAM" id="SSF51735">
    <property type="entry name" value="NAD(P)-binding Rossmann-fold domains"/>
    <property type="match status" value="1"/>
</dbReference>
<evidence type="ECO:0000256" key="3">
    <source>
        <dbReference type="ARBA" id="ARBA00038968"/>
    </source>
</evidence>
<evidence type="ECO:0000256" key="2">
    <source>
        <dbReference type="ARBA" id="ARBA00023002"/>
    </source>
</evidence>
<comment type="catalytic activity">
    <reaction evidence="20">
        <text>(15S)-hydroxy-(5Z,8Z,11Z,13E)-eicosatetraenoate + NAD(+) = 15-oxo-(5Z,8Z,11Z,13E)-eicosatetraenoate + NADH + H(+)</text>
        <dbReference type="Rhea" id="RHEA:23260"/>
        <dbReference type="ChEBI" id="CHEBI:15378"/>
        <dbReference type="ChEBI" id="CHEBI:57409"/>
        <dbReference type="ChEBI" id="CHEBI:57410"/>
        <dbReference type="ChEBI" id="CHEBI:57540"/>
        <dbReference type="ChEBI" id="CHEBI:57945"/>
        <dbReference type="EC" id="1.1.1.232"/>
    </reaction>
    <physiologicalReaction direction="left-to-right" evidence="20">
        <dbReference type="Rhea" id="RHEA:23261"/>
    </physiologicalReaction>
</comment>
<comment type="catalytic activity">
    <reaction evidence="17">
        <text>prostaglandin A1 + NAD(+) = 15-oxo-prostaglandin A1 + NADH + H(+)</text>
        <dbReference type="Rhea" id="RHEA:41263"/>
        <dbReference type="ChEBI" id="CHEBI:15378"/>
        <dbReference type="ChEBI" id="CHEBI:57398"/>
        <dbReference type="ChEBI" id="CHEBI:57540"/>
        <dbReference type="ChEBI" id="CHEBI:57945"/>
        <dbReference type="ChEBI" id="CHEBI:85072"/>
    </reaction>
    <physiologicalReaction direction="left-to-right" evidence="17">
        <dbReference type="Rhea" id="RHEA:41264"/>
    </physiologicalReaction>
</comment>
<accession>A0A8W8HML0</accession>
<reference evidence="22" key="1">
    <citation type="submission" date="2022-08" db="UniProtKB">
        <authorList>
            <consortium name="EnsemblMetazoa"/>
        </authorList>
    </citation>
    <scope>IDENTIFICATION</scope>
    <source>
        <strain evidence="22">05x7-T-G4-1.051#20</strain>
    </source>
</reference>
<comment type="catalytic activity">
    <reaction evidence="19">
        <text>resolvin D2 + NAD(+) = 16-oxoresolvin D2 + NADH + H(+)</text>
        <dbReference type="Rhea" id="RHEA:53588"/>
        <dbReference type="ChEBI" id="CHEBI:15378"/>
        <dbReference type="ChEBI" id="CHEBI:57540"/>
        <dbReference type="ChEBI" id="CHEBI:57945"/>
        <dbReference type="ChEBI" id="CHEBI:133367"/>
        <dbReference type="ChEBI" id="CHEBI:137498"/>
    </reaction>
    <physiologicalReaction direction="left-to-right" evidence="19">
        <dbReference type="Rhea" id="RHEA:53589"/>
    </physiologicalReaction>
</comment>
<dbReference type="GO" id="GO:0005737">
    <property type="term" value="C:cytoplasm"/>
    <property type="evidence" value="ECO:0007669"/>
    <property type="project" value="TreeGrafter"/>
</dbReference>
<evidence type="ECO:0000256" key="10">
    <source>
        <dbReference type="ARBA" id="ARBA00047672"/>
    </source>
</evidence>
<dbReference type="EnsemblMetazoa" id="G10211.3">
    <property type="protein sequence ID" value="G10211.3:cds"/>
    <property type="gene ID" value="G10211"/>
</dbReference>
<keyword evidence="2" id="KW-0560">Oxidoreductase</keyword>
<comment type="catalytic activity">
    <reaction evidence="18">
        <text>prostaglandin E2 + NAD(+) = 15-oxoprostaglandin E2 + NADH + H(+)</text>
        <dbReference type="Rhea" id="RHEA:11876"/>
        <dbReference type="ChEBI" id="CHEBI:15378"/>
        <dbReference type="ChEBI" id="CHEBI:57400"/>
        <dbReference type="ChEBI" id="CHEBI:57540"/>
        <dbReference type="ChEBI" id="CHEBI:57945"/>
        <dbReference type="ChEBI" id="CHEBI:606564"/>
        <dbReference type="EC" id="1.1.1.141"/>
    </reaction>
    <physiologicalReaction direction="left-to-right" evidence="18">
        <dbReference type="Rhea" id="RHEA:11877"/>
    </physiologicalReaction>
</comment>
<dbReference type="GO" id="GO:0016404">
    <property type="term" value="F:15-hydroxyprostaglandin dehydrogenase (NAD+) activity"/>
    <property type="evidence" value="ECO:0007669"/>
    <property type="project" value="UniProtKB-EC"/>
</dbReference>
<dbReference type="AlphaFoldDB" id="A0A8W8HML0"/>
<evidence type="ECO:0000256" key="5">
    <source>
        <dbReference type="ARBA" id="ARBA00040276"/>
    </source>
</evidence>
<dbReference type="PANTHER" id="PTHR44229:SF4">
    <property type="entry name" value="15-HYDROXYPROSTAGLANDIN DEHYDROGENASE [NAD(+)]"/>
    <property type="match status" value="1"/>
</dbReference>
<dbReference type="Pfam" id="PF00106">
    <property type="entry name" value="adh_short"/>
    <property type="match status" value="1"/>
</dbReference>
<evidence type="ECO:0000256" key="4">
    <source>
        <dbReference type="ARBA" id="ARBA00039060"/>
    </source>
</evidence>
<comment type="catalytic activity">
    <reaction evidence="15">
        <text>resolvin D2 + NAD(+) = 7-oxoresolvin D2 + NADH + H(+)</text>
        <dbReference type="Rhea" id="RHEA:53584"/>
        <dbReference type="ChEBI" id="CHEBI:15378"/>
        <dbReference type="ChEBI" id="CHEBI:57540"/>
        <dbReference type="ChEBI" id="CHEBI:57945"/>
        <dbReference type="ChEBI" id="CHEBI:133367"/>
        <dbReference type="ChEBI" id="CHEBI:137497"/>
    </reaction>
    <physiologicalReaction direction="left-to-right" evidence="15">
        <dbReference type="Rhea" id="RHEA:53585"/>
    </physiologicalReaction>
</comment>
<protein>
    <recommendedName>
        <fullName evidence="5">15-hydroxyprostaglandin dehydrogenase [NAD(+)]</fullName>
        <ecNumber evidence="3">1.1.1.141</ecNumber>
        <ecNumber evidence="4">1.1.1.232</ecNumber>
    </recommendedName>
    <alternativeName>
        <fullName evidence="7">Eicosanoid/docosanoid dehydrogenase [NAD(+)]</fullName>
    </alternativeName>
    <alternativeName>
        <fullName evidence="6">Prostaglandin dehydrogenase 1</fullName>
    </alternativeName>
</protein>
<comment type="catalytic activity">
    <reaction evidence="9">
        <text>prostaglandin E1 + NAD(+) = 15-oxoprostaglandin E1 + NADH + H(+)</text>
        <dbReference type="Rhea" id="RHEA:16477"/>
        <dbReference type="ChEBI" id="CHEBI:15378"/>
        <dbReference type="ChEBI" id="CHEBI:57397"/>
        <dbReference type="ChEBI" id="CHEBI:57401"/>
        <dbReference type="ChEBI" id="CHEBI:57540"/>
        <dbReference type="ChEBI" id="CHEBI:57945"/>
    </reaction>
    <physiologicalReaction direction="left-to-right" evidence="9">
        <dbReference type="Rhea" id="RHEA:16478"/>
    </physiologicalReaction>
</comment>
<evidence type="ECO:0000313" key="22">
    <source>
        <dbReference type="EnsemblMetazoa" id="G10211.3:cds"/>
    </source>
</evidence>
<comment type="catalytic activity">
    <reaction evidence="16">
        <text>lipoxin A4 + NAD(+) = 15-oxo-(5S,6R)-dihydroxy-(7E,9E,11Z,13E)-eicosatetraenoate + NADH + H(+)</text>
        <dbReference type="Rhea" id="RHEA:41572"/>
        <dbReference type="ChEBI" id="CHEBI:15378"/>
        <dbReference type="ChEBI" id="CHEBI:57540"/>
        <dbReference type="ChEBI" id="CHEBI:57945"/>
        <dbReference type="ChEBI" id="CHEBI:67026"/>
        <dbReference type="ChEBI" id="CHEBI:78311"/>
    </reaction>
    <physiologicalReaction direction="left-to-right" evidence="16">
        <dbReference type="Rhea" id="RHEA:41573"/>
    </physiologicalReaction>
</comment>